<feature type="region of interest" description="Disordered" evidence="1">
    <location>
        <begin position="318"/>
        <end position="355"/>
    </location>
</feature>
<feature type="region of interest" description="Disordered" evidence="1">
    <location>
        <begin position="197"/>
        <end position="243"/>
    </location>
</feature>
<dbReference type="CDD" id="cd00067">
    <property type="entry name" value="GAL4"/>
    <property type="match status" value="1"/>
</dbReference>
<evidence type="ECO:0000259" key="2">
    <source>
        <dbReference type="PROSITE" id="PS50048"/>
    </source>
</evidence>
<feature type="region of interest" description="Disordered" evidence="1">
    <location>
        <begin position="468"/>
        <end position="491"/>
    </location>
</feature>
<dbReference type="InterPro" id="IPR001138">
    <property type="entry name" value="Zn2Cys6_DnaBD"/>
</dbReference>
<protein>
    <submittedName>
        <fullName evidence="3">Zn(2)-C6 fungal-type DNA-binding domain</fullName>
    </submittedName>
</protein>
<dbReference type="SMART" id="SM00066">
    <property type="entry name" value="GAL4"/>
    <property type="match status" value="1"/>
</dbReference>
<sequence>MQPVSLPPISSFDFTDSCPSPSSLLPALASSSLGPGPNPSLRRTASTHSGQDRSTSHDRTHFSPSLSNSRRLYASEAYVPTLGTLYAHDQPKPLGLHESWPSSQSQPGQIYSNHSHQRPAYMSSPSYPSVDLSRHEPAQSSPHSIQNLLNETPASTSASKHSVHLSVHSHPYRRQASPQRSIASPLYPTFESIQSPPNFSLPRLPNSSPRSASNHDLSISSAGVIPDRNRTESPPSTSSEEFTPHLRAPINRATKACNSCRTRKTRCLVPVDGPEGETKTTCVRCKEAKIECIWSGGAKKRGPVAGSSSKYGLGKLKAKLKRPSPELRQHSSPNLSDLTAGEPVSPGHAAQSVSPYSDKYTLPFLTPSQSERQNWPPVQSQAAFASSASSSLSTSSSSSSSFLLTPRSPFSMESLPPLDFSRPQARDGSGSSGSGSDGSFKPYSPNSGYPRTNPFFPSYSKVPAHPSLISHSINVSPGRYSGERDGVRHLY</sequence>
<feature type="compositionally biased region" description="Polar residues" evidence="1">
    <location>
        <begin position="138"/>
        <end position="156"/>
    </location>
</feature>
<feature type="compositionally biased region" description="Low complexity" evidence="1">
    <location>
        <begin position="19"/>
        <end position="41"/>
    </location>
</feature>
<dbReference type="InterPro" id="IPR036864">
    <property type="entry name" value="Zn2-C6_fun-type_DNA-bd_sf"/>
</dbReference>
<accession>A0A0F7SQU0</accession>
<dbReference type="SUPFAM" id="SSF57701">
    <property type="entry name" value="Zn2/Cys6 DNA-binding domain"/>
    <property type="match status" value="1"/>
</dbReference>
<dbReference type="PROSITE" id="PS50048">
    <property type="entry name" value="ZN2_CY6_FUNGAL_2"/>
    <property type="match status" value="1"/>
</dbReference>
<feature type="region of interest" description="Disordered" evidence="1">
    <location>
        <begin position="413"/>
        <end position="447"/>
    </location>
</feature>
<dbReference type="GO" id="GO:0000981">
    <property type="term" value="F:DNA-binding transcription factor activity, RNA polymerase II-specific"/>
    <property type="evidence" value="ECO:0007669"/>
    <property type="project" value="InterPro"/>
</dbReference>
<evidence type="ECO:0000313" key="3">
    <source>
        <dbReference type="EMBL" id="CED82860.1"/>
    </source>
</evidence>
<dbReference type="EMBL" id="LN483142">
    <property type="protein sequence ID" value="CED82860.1"/>
    <property type="molecule type" value="Genomic_DNA"/>
</dbReference>
<feature type="compositionally biased region" description="Basic and acidic residues" evidence="1">
    <location>
        <begin position="50"/>
        <end position="61"/>
    </location>
</feature>
<dbReference type="GO" id="GO:0008270">
    <property type="term" value="F:zinc ion binding"/>
    <property type="evidence" value="ECO:0007669"/>
    <property type="project" value="InterPro"/>
</dbReference>
<feature type="compositionally biased region" description="Low complexity" evidence="1">
    <location>
        <begin position="232"/>
        <end position="241"/>
    </location>
</feature>
<feature type="compositionally biased region" description="Low complexity" evidence="1">
    <location>
        <begin position="157"/>
        <end position="169"/>
    </location>
</feature>
<organism evidence="3">
    <name type="scientific">Phaffia rhodozyma</name>
    <name type="common">Yeast</name>
    <name type="synonym">Xanthophyllomyces dendrorhous</name>
    <dbReference type="NCBI Taxonomy" id="264483"/>
    <lineage>
        <taxon>Eukaryota</taxon>
        <taxon>Fungi</taxon>
        <taxon>Dikarya</taxon>
        <taxon>Basidiomycota</taxon>
        <taxon>Agaricomycotina</taxon>
        <taxon>Tremellomycetes</taxon>
        <taxon>Cystofilobasidiales</taxon>
        <taxon>Mrakiaceae</taxon>
        <taxon>Phaffia</taxon>
    </lineage>
</organism>
<dbReference type="GO" id="GO:0003677">
    <property type="term" value="F:DNA binding"/>
    <property type="evidence" value="ECO:0007669"/>
    <property type="project" value="UniProtKB-KW"/>
</dbReference>
<feature type="compositionally biased region" description="Polar residues" evidence="1">
    <location>
        <begin position="212"/>
        <end position="221"/>
    </location>
</feature>
<feature type="compositionally biased region" description="Basic and acidic residues" evidence="1">
    <location>
        <begin position="481"/>
        <end position="491"/>
    </location>
</feature>
<proteinExistence type="predicted"/>
<reference evidence="3" key="1">
    <citation type="submission" date="2014-08" db="EMBL/GenBank/DDBJ databases">
        <authorList>
            <person name="Sharma Rahul"/>
            <person name="Thines Marco"/>
        </authorList>
    </citation>
    <scope>NUCLEOTIDE SEQUENCE</scope>
</reference>
<dbReference type="AlphaFoldDB" id="A0A0F7SQU0"/>
<feature type="compositionally biased region" description="Polar residues" evidence="1">
    <location>
        <begin position="100"/>
        <end position="114"/>
    </location>
</feature>
<dbReference type="Gene3D" id="4.10.240.10">
    <property type="entry name" value="Zn(2)-C6 fungal-type DNA-binding domain"/>
    <property type="match status" value="1"/>
</dbReference>
<feature type="region of interest" description="Disordered" evidence="1">
    <location>
        <begin position="1"/>
        <end position="68"/>
    </location>
</feature>
<feature type="compositionally biased region" description="Low complexity" evidence="1">
    <location>
        <begin position="197"/>
        <end position="211"/>
    </location>
</feature>
<feature type="domain" description="Zn(2)-C6 fungal-type" evidence="2">
    <location>
        <begin position="256"/>
        <end position="294"/>
    </location>
</feature>
<feature type="region of interest" description="Disordered" evidence="1">
    <location>
        <begin position="95"/>
        <end position="180"/>
    </location>
</feature>
<name>A0A0F7SQU0_PHARH</name>
<keyword evidence="3" id="KW-0238">DNA-binding</keyword>
<evidence type="ECO:0000256" key="1">
    <source>
        <dbReference type="SAM" id="MobiDB-lite"/>
    </source>
</evidence>